<gene>
    <name evidence="1" type="ORF">ACFQZS_02815</name>
</gene>
<keyword evidence="2" id="KW-1185">Reference proteome</keyword>
<sequence length="404" mass="45895">MYNLKYSKNVKKGFGLVLALCVLLYACKEKYLPAVKDVNVNYLVVDGFINTGADSTIFSISRTFKLDNKATVAPEKGAIVNLESDGGLSFALLELPIKPGTYAIPALNLDQTKKYRLRIRTKDNRTYLSDFVESKISQPIDDVKYDFKNDNLNVYTNTHDASGKSVYYRYSYIETWDYQSVFRSYLKVENHQLKERDVNIPGDFIYYCWQNKPSNEIVLGATTSLNEDRLNDFRVINIPSVSAKVKSGYSVLIKQHVLTKEAFEFWENMKKNTEQVGSVFDAQPSQLRGNIHSVTDNSEIVIGFISAGTVTQKRLMLSYFQLPKEWKAPPVDKTECEGTNVTFMFGTSQYQSAILTPDKSAFIPVEYFYVDRVGIVGIVANSNFRCVDCRIQGGTNIKPSYWIE</sequence>
<dbReference type="Pfam" id="PF14054">
    <property type="entry name" value="DUF4249"/>
    <property type="match status" value="1"/>
</dbReference>
<dbReference type="InterPro" id="IPR025345">
    <property type="entry name" value="DUF4249"/>
</dbReference>
<accession>A0ABW2YRV8</accession>
<proteinExistence type="predicted"/>
<name>A0ABW2YRV8_9SPHI</name>
<dbReference type="EMBL" id="JBHTHU010000001">
    <property type="protein sequence ID" value="MFD0749057.1"/>
    <property type="molecule type" value="Genomic_DNA"/>
</dbReference>
<organism evidence="1 2">
    <name type="scientific">Mucilaginibacter calamicampi</name>
    <dbReference type="NCBI Taxonomy" id="1302352"/>
    <lineage>
        <taxon>Bacteria</taxon>
        <taxon>Pseudomonadati</taxon>
        <taxon>Bacteroidota</taxon>
        <taxon>Sphingobacteriia</taxon>
        <taxon>Sphingobacteriales</taxon>
        <taxon>Sphingobacteriaceae</taxon>
        <taxon>Mucilaginibacter</taxon>
    </lineage>
</organism>
<comment type="caution">
    <text evidence="1">The sequence shown here is derived from an EMBL/GenBank/DDBJ whole genome shotgun (WGS) entry which is preliminary data.</text>
</comment>
<evidence type="ECO:0000313" key="1">
    <source>
        <dbReference type="EMBL" id="MFD0749057.1"/>
    </source>
</evidence>
<dbReference type="PROSITE" id="PS51257">
    <property type="entry name" value="PROKAR_LIPOPROTEIN"/>
    <property type="match status" value="1"/>
</dbReference>
<evidence type="ECO:0000313" key="2">
    <source>
        <dbReference type="Proteomes" id="UP001596958"/>
    </source>
</evidence>
<protein>
    <submittedName>
        <fullName evidence="1">DUF4249 domain-containing protein</fullName>
    </submittedName>
</protein>
<reference evidence="2" key="1">
    <citation type="journal article" date="2019" name="Int. J. Syst. Evol. Microbiol.">
        <title>The Global Catalogue of Microorganisms (GCM) 10K type strain sequencing project: providing services to taxonomists for standard genome sequencing and annotation.</title>
        <authorList>
            <consortium name="The Broad Institute Genomics Platform"/>
            <consortium name="The Broad Institute Genome Sequencing Center for Infectious Disease"/>
            <person name="Wu L."/>
            <person name="Ma J."/>
        </authorList>
    </citation>
    <scope>NUCLEOTIDE SEQUENCE [LARGE SCALE GENOMIC DNA]</scope>
    <source>
        <strain evidence="2">CCUG 63418</strain>
    </source>
</reference>
<dbReference type="Proteomes" id="UP001596958">
    <property type="component" value="Unassembled WGS sequence"/>
</dbReference>